<keyword evidence="2" id="KW-1185">Reference proteome</keyword>
<name>A0A0N7H9E6_MYCFO</name>
<reference evidence="1 2" key="1">
    <citation type="journal article" date="2015" name="MBio">
        <title>Enzymatic Degradation of Phenazines Can Generate Energy and Protect Sensitive Organisms from Toxicity.</title>
        <authorList>
            <person name="Costa K.C."/>
            <person name="Bergkessel M."/>
            <person name="Saunders S."/>
            <person name="Korlach J."/>
            <person name="Newman D.K."/>
        </authorList>
    </citation>
    <scope>NUCLEOTIDE SEQUENCE [LARGE SCALE GENOMIC DNA]</scope>
    <source>
        <strain evidence="1 2">CT6</strain>
    </source>
</reference>
<dbReference type="EMBL" id="CP011269">
    <property type="protein sequence ID" value="ALI28807.1"/>
    <property type="molecule type" value="Genomic_DNA"/>
</dbReference>
<evidence type="ECO:0000313" key="2">
    <source>
        <dbReference type="Proteomes" id="UP000057134"/>
    </source>
</evidence>
<dbReference type="PATRIC" id="fig|1766.6.peg.4987"/>
<dbReference type="Proteomes" id="UP000057134">
    <property type="component" value="Chromosome"/>
</dbReference>
<dbReference type="KEGG" id="mft:XA26_50120"/>
<organism evidence="1 2">
    <name type="scientific">Mycolicibacterium fortuitum</name>
    <name type="common">Mycobacterium fortuitum</name>
    <dbReference type="NCBI Taxonomy" id="1766"/>
    <lineage>
        <taxon>Bacteria</taxon>
        <taxon>Bacillati</taxon>
        <taxon>Actinomycetota</taxon>
        <taxon>Actinomycetes</taxon>
        <taxon>Mycobacteriales</taxon>
        <taxon>Mycobacteriaceae</taxon>
        <taxon>Mycolicibacterium</taxon>
    </lineage>
</organism>
<protein>
    <submittedName>
        <fullName evidence="1">Uncharacterized protein</fullName>
    </submittedName>
</protein>
<accession>A0A0N7H9E6</accession>
<evidence type="ECO:0000313" key="1">
    <source>
        <dbReference type="EMBL" id="ALI28807.1"/>
    </source>
</evidence>
<dbReference type="RefSeq" id="WP_081284836.1">
    <property type="nucleotide sequence ID" value="NZ_CP011269.1"/>
</dbReference>
<dbReference type="STRING" id="1766.XA26_50120"/>
<proteinExistence type="predicted"/>
<sequence length="184" mass="19787">MPYGNDGGFVSMNDALDAWEPIAVAVLTETAKKYNSVITYTELSKAVQTRSGIGHNGLLTNWIGSLLQRVIVHCHDHGIPHLSALCVTAEGTVGSGYSNVPLLLGEVESMSLDQLDDHAAKMRLECYRHFGADLPPGGGEPTLTPKAKSARDWKRAQAKVAEPPKLCPVHFITLPATGVCDECH</sequence>
<dbReference type="AlphaFoldDB" id="A0A0N7H9E6"/>
<gene>
    <name evidence="1" type="ORF">XA26_50120</name>
</gene>